<dbReference type="RefSeq" id="WP_106179525.1">
    <property type="nucleotide sequence ID" value="NZ_PVNH01000006.1"/>
</dbReference>
<proteinExistence type="inferred from homology"/>
<dbReference type="PANTHER" id="PTHR43747:SF1">
    <property type="entry name" value="SLR1998 PROTEIN"/>
    <property type="match status" value="1"/>
</dbReference>
<dbReference type="AlphaFoldDB" id="A0A2T0LTA2"/>
<comment type="similarity">
    <text evidence="1">Belongs to the flavin-dependent halogenase family. Bacterial tryptophan halogenase subfamily.</text>
</comment>
<accession>A0A2T0LTA2</accession>
<dbReference type="Gene3D" id="3.50.50.60">
    <property type="entry name" value="FAD/NAD(P)-binding domain"/>
    <property type="match status" value="1"/>
</dbReference>
<evidence type="ECO:0000256" key="1">
    <source>
        <dbReference type="ARBA" id="ARBA00038396"/>
    </source>
</evidence>
<dbReference type="GO" id="GO:0071949">
    <property type="term" value="F:FAD binding"/>
    <property type="evidence" value="ECO:0007669"/>
    <property type="project" value="InterPro"/>
</dbReference>
<organism evidence="3 4">
    <name type="scientific">Prauserella shujinwangii</name>
    <dbReference type="NCBI Taxonomy" id="1453103"/>
    <lineage>
        <taxon>Bacteria</taxon>
        <taxon>Bacillati</taxon>
        <taxon>Actinomycetota</taxon>
        <taxon>Actinomycetes</taxon>
        <taxon>Pseudonocardiales</taxon>
        <taxon>Pseudonocardiaceae</taxon>
        <taxon>Prauserella</taxon>
    </lineage>
</organism>
<dbReference type="Pfam" id="PF01494">
    <property type="entry name" value="FAD_binding_3"/>
    <property type="match status" value="1"/>
</dbReference>
<feature type="domain" description="FAD-binding" evidence="2">
    <location>
        <begin position="15"/>
        <end position="189"/>
    </location>
</feature>
<sequence length="448" mass="50361">MTQRNESHEAPDATYDAIVIGAGPAGATAAMVLADAGRSVLLLERRGLPRFHIGESQLTYTAEILRQLGLYEDALRQGYPIKTGAEFIFPNGDYRRTDFADQGPLRQPTTFQVERAHFDEFLARHAARRGAELVENAMVHELLFDDDGRLTGVRYEHQKRSHVARAPWVIDAGGRASKIAHHFDTRREISWLRNIAVFRHYTGLDESNNPGHEGDIQIAGHRDGWLWAIPIWPDTISIGAVMPKSVLTGAPSRDAVLDEHLSRAPRILQRLRGTTPASETRVESDYCYYSDMVTGAGWLMAGDAGTFIDPIFSGGTFLAITTGREAARTVDRMLAEPERAGELQQRYAGLYKTGYDSYTRLISAYYESEYRLGAYLIERGFSVDRDRWFARVLSGDFWSDLNPLNTWLRGQRRWDTFAEFEPLHTCPIYPELDAAERAGSPVHDPATV</sequence>
<dbReference type="InterPro" id="IPR036188">
    <property type="entry name" value="FAD/NAD-bd_sf"/>
</dbReference>
<dbReference type="PRINTS" id="PR00420">
    <property type="entry name" value="RNGMNOXGNASE"/>
</dbReference>
<protein>
    <submittedName>
        <fullName evidence="3">FADH2-dependent halogenase</fullName>
    </submittedName>
</protein>
<evidence type="ECO:0000259" key="2">
    <source>
        <dbReference type="Pfam" id="PF01494"/>
    </source>
</evidence>
<dbReference type="InterPro" id="IPR050816">
    <property type="entry name" value="Flavin-dep_Halogenase_NPB"/>
</dbReference>
<dbReference type="InterPro" id="IPR002938">
    <property type="entry name" value="FAD-bd"/>
</dbReference>
<keyword evidence="4" id="KW-1185">Reference proteome</keyword>
<evidence type="ECO:0000313" key="4">
    <source>
        <dbReference type="Proteomes" id="UP000238362"/>
    </source>
</evidence>
<comment type="caution">
    <text evidence="3">The sequence shown here is derived from an EMBL/GenBank/DDBJ whole genome shotgun (WGS) entry which is preliminary data.</text>
</comment>
<dbReference type="OrthoDB" id="103324at2"/>
<evidence type="ECO:0000313" key="3">
    <source>
        <dbReference type="EMBL" id="PRX46972.1"/>
    </source>
</evidence>
<gene>
    <name evidence="3" type="ORF">B0I33_10669</name>
</gene>
<dbReference type="Proteomes" id="UP000238362">
    <property type="component" value="Unassembled WGS sequence"/>
</dbReference>
<name>A0A2T0LTA2_9PSEU</name>
<dbReference type="PANTHER" id="PTHR43747">
    <property type="entry name" value="FAD-BINDING PROTEIN"/>
    <property type="match status" value="1"/>
</dbReference>
<reference evidence="3 4" key="1">
    <citation type="submission" date="2018-03" db="EMBL/GenBank/DDBJ databases">
        <title>Genomic Encyclopedia of Type Strains, Phase III (KMG-III): the genomes of soil and plant-associated and newly described type strains.</title>
        <authorList>
            <person name="Whitman W."/>
        </authorList>
    </citation>
    <scope>NUCLEOTIDE SEQUENCE [LARGE SCALE GENOMIC DNA]</scope>
    <source>
        <strain evidence="3 4">CGMCC 4.7125</strain>
    </source>
</reference>
<dbReference type="EMBL" id="PVNH01000006">
    <property type="protein sequence ID" value="PRX46972.1"/>
    <property type="molecule type" value="Genomic_DNA"/>
</dbReference>
<dbReference type="SUPFAM" id="SSF51905">
    <property type="entry name" value="FAD/NAD(P)-binding domain"/>
    <property type="match status" value="1"/>
</dbReference>